<keyword evidence="3" id="KW-1133">Transmembrane helix</keyword>
<dbReference type="PANTHER" id="PTHR33392">
    <property type="entry name" value="POLYISOPRENYL-TEICHOIC ACID--PEPTIDOGLYCAN TEICHOIC ACID TRANSFERASE TAGU"/>
    <property type="match status" value="1"/>
</dbReference>
<keyword evidence="6" id="KW-1185">Reference proteome</keyword>
<organism evidence="5 6">
    <name type="scientific">Cellulomonas triticagri</name>
    <dbReference type="NCBI Taxonomy" id="2483352"/>
    <lineage>
        <taxon>Bacteria</taxon>
        <taxon>Bacillati</taxon>
        <taxon>Actinomycetota</taxon>
        <taxon>Actinomycetes</taxon>
        <taxon>Micrococcales</taxon>
        <taxon>Cellulomonadaceae</taxon>
        <taxon>Cellulomonas</taxon>
    </lineage>
</organism>
<dbReference type="NCBIfam" id="TIGR00350">
    <property type="entry name" value="lytR_cpsA_psr"/>
    <property type="match status" value="1"/>
</dbReference>
<dbReference type="InterPro" id="IPR004474">
    <property type="entry name" value="LytR_CpsA_psr"/>
</dbReference>
<sequence>MAPTLTRRPARFLHRLTPQVPSPAEPRLLCSVLVTSRHAAPARPRAVRHGRPRRSHAVLRGVALTVVTVLCFGASGAAALYVQLNSNISSIDASDLIRDLPEPAASATGPADPNDPNAGQAVNILLMGSDERDGENEAIGGHVDGMRSDTTIVAHISADRSRVELISIPRDSLVRIPSCTMSDGSTTSPQSRAMFNSAFALGADRGGDIASAAACTVNTVMENTGVPIHHFVVVDFAGFTKMVDAIGGVSMCIPNDIDSPKAALTLSAGQQTLNGTQALGFARARTGVGVGDGSDTNRLGRQQQLLAAMVEELLGKNMLTDVTQLIRFLDSATESLSIDSGFSSITDMAGLAYSLRSVSLGNVSFMTIPFAAAASDRNRVEWTSEADTIWANVAADRPMLEGTSQDPASAGGDTAGTPDAGGTTGTDPGTDPGTAAPGDGTTQAPTPAQTREAGKEAFSAGDITAVC</sequence>
<dbReference type="PANTHER" id="PTHR33392:SF6">
    <property type="entry name" value="POLYISOPRENYL-TEICHOIC ACID--PEPTIDOGLYCAN TEICHOIC ACID TRANSFERASE TAGU"/>
    <property type="match status" value="1"/>
</dbReference>
<dbReference type="Pfam" id="PF03816">
    <property type="entry name" value="LytR_cpsA_psr"/>
    <property type="match status" value="1"/>
</dbReference>
<comment type="similarity">
    <text evidence="1">Belongs to the LytR/CpsA/Psr (LCP) family.</text>
</comment>
<dbReference type="AlphaFoldDB" id="A0A3M2JSR6"/>
<dbReference type="OrthoDB" id="9782542at2"/>
<evidence type="ECO:0000256" key="1">
    <source>
        <dbReference type="ARBA" id="ARBA00006068"/>
    </source>
</evidence>
<proteinExistence type="inferred from homology"/>
<keyword evidence="3" id="KW-0812">Transmembrane</keyword>
<dbReference type="Proteomes" id="UP000269289">
    <property type="component" value="Unassembled WGS sequence"/>
</dbReference>
<evidence type="ECO:0000313" key="6">
    <source>
        <dbReference type="Proteomes" id="UP000269289"/>
    </source>
</evidence>
<feature type="transmembrane region" description="Helical" evidence="3">
    <location>
        <begin position="58"/>
        <end position="82"/>
    </location>
</feature>
<keyword evidence="3" id="KW-0472">Membrane</keyword>
<gene>
    <name evidence="5" type="ORF">EBM89_04985</name>
</gene>
<feature type="domain" description="Cell envelope-related transcriptional attenuator" evidence="4">
    <location>
        <begin position="147"/>
        <end position="313"/>
    </location>
</feature>
<accession>A0A3M2JSR6</accession>
<comment type="caution">
    <text evidence="5">The sequence shown here is derived from an EMBL/GenBank/DDBJ whole genome shotgun (WGS) entry which is preliminary data.</text>
</comment>
<name>A0A3M2JSR6_9CELL</name>
<reference evidence="5 6" key="1">
    <citation type="submission" date="2018-10" db="EMBL/GenBank/DDBJ databases">
        <title>Isolation, diversity and antifungal activity of actinobacteria from wheat.</title>
        <authorList>
            <person name="Han C."/>
        </authorList>
    </citation>
    <scope>NUCLEOTIDE SEQUENCE [LARGE SCALE GENOMIC DNA]</scope>
    <source>
        <strain evidence="5 6">NEAU-YY56</strain>
    </source>
</reference>
<dbReference type="Gene3D" id="3.40.630.190">
    <property type="entry name" value="LCP protein"/>
    <property type="match status" value="1"/>
</dbReference>
<protein>
    <submittedName>
        <fullName evidence="5">LytR family transcriptional regulator</fullName>
    </submittedName>
</protein>
<dbReference type="InterPro" id="IPR050922">
    <property type="entry name" value="LytR/CpsA/Psr_CW_biosynth"/>
</dbReference>
<feature type="compositionally biased region" description="Low complexity" evidence="2">
    <location>
        <begin position="406"/>
        <end position="448"/>
    </location>
</feature>
<evidence type="ECO:0000256" key="3">
    <source>
        <dbReference type="SAM" id="Phobius"/>
    </source>
</evidence>
<feature type="region of interest" description="Disordered" evidence="2">
    <location>
        <begin position="400"/>
        <end position="467"/>
    </location>
</feature>
<evidence type="ECO:0000259" key="4">
    <source>
        <dbReference type="Pfam" id="PF03816"/>
    </source>
</evidence>
<dbReference type="EMBL" id="RFFI01000018">
    <property type="protein sequence ID" value="RMI13258.1"/>
    <property type="molecule type" value="Genomic_DNA"/>
</dbReference>
<evidence type="ECO:0000256" key="2">
    <source>
        <dbReference type="SAM" id="MobiDB-lite"/>
    </source>
</evidence>
<evidence type="ECO:0000313" key="5">
    <source>
        <dbReference type="EMBL" id="RMI13258.1"/>
    </source>
</evidence>